<keyword evidence="1" id="KW-0732">Signal</keyword>
<feature type="chain" id="PRO_5009611173" description="Lipoprotein" evidence="1">
    <location>
        <begin position="23"/>
        <end position="281"/>
    </location>
</feature>
<dbReference type="AlphaFoldDB" id="A0A1J0ETD9"/>
<evidence type="ECO:0000256" key="1">
    <source>
        <dbReference type="SAM" id="SignalP"/>
    </source>
</evidence>
<organism evidence="2 3">
    <name type="scientific">Pseudomonas frederiksbergensis</name>
    <dbReference type="NCBI Taxonomy" id="104087"/>
    <lineage>
        <taxon>Bacteria</taxon>
        <taxon>Pseudomonadati</taxon>
        <taxon>Pseudomonadota</taxon>
        <taxon>Gammaproteobacteria</taxon>
        <taxon>Pseudomonadales</taxon>
        <taxon>Pseudomonadaceae</taxon>
        <taxon>Pseudomonas</taxon>
    </lineage>
</organism>
<sequence>MTKVKVLTGLLSALTLAGCATTSPVVPNQFEVDGMKYGFEVKDRSTLRLVNQAPLKFSEDTSMTDQVLLSAGLPTLKQVPLGRLSANEIDNSTRKEGFDNAHTAASLAMDVSSGVTNAATAGALGAVNFLLAPTDNDPRTLNSAYCFVPSADYPDQKAAYKKCLGDIKADLQAATQSTGTQISSGGTQVSMDDARCKLGPTQCFTVAVNTGNAVAASGYAPVNKGGFAAYIFRVSLGFYRSKNAAPGAEAALAKALATSRLSKTTTYRLYDRGNEKVLGVY</sequence>
<dbReference type="OrthoDB" id="9923764at2"/>
<evidence type="ECO:0008006" key="4">
    <source>
        <dbReference type="Google" id="ProtNLM"/>
    </source>
</evidence>
<dbReference type="RefSeq" id="WP_071555935.1">
    <property type="nucleotide sequence ID" value="NZ_CP017887.1"/>
</dbReference>
<reference evidence="3" key="1">
    <citation type="submission" date="2016-10" db="EMBL/GenBank/DDBJ databases">
        <title>Pseudomonas frederiksbergensis ERGS4:02 complete genome.</title>
        <authorList>
            <person name="Kumar R."/>
            <person name="Acharya V."/>
            <person name="Singh D."/>
        </authorList>
    </citation>
    <scope>NUCLEOTIDE SEQUENCE [LARGE SCALE GENOMIC DNA]</scope>
    <source>
        <strain evidence="3">ERGS4:02</strain>
        <plasmid evidence="3">Plasmid unnamed1</plasmid>
    </source>
</reference>
<protein>
    <recommendedName>
        <fullName evidence="4">Lipoprotein</fullName>
    </recommendedName>
</protein>
<feature type="signal peptide" evidence="1">
    <location>
        <begin position="1"/>
        <end position="22"/>
    </location>
</feature>
<dbReference type="PROSITE" id="PS51257">
    <property type="entry name" value="PROKAR_LIPOPROTEIN"/>
    <property type="match status" value="1"/>
</dbReference>
<gene>
    <name evidence="2" type="ORF">BLL42_27205</name>
</gene>
<dbReference type="EMBL" id="CP017887">
    <property type="protein sequence ID" value="APC19429.1"/>
    <property type="molecule type" value="Genomic_DNA"/>
</dbReference>
<geneLocation type="plasmid" evidence="2">
    <name>unnamed1</name>
</geneLocation>
<accession>A0A1J0ETD9</accession>
<evidence type="ECO:0000313" key="3">
    <source>
        <dbReference type="Proteomes" id="UP000182567"/>
    </source>
</evidence>
<evidence type="ECO:0000313" key="2">
    <source>
        <dbReference type="EMBL" id="APC19429.1"/>
    </source>
</evidence>
<proteinExistence type="predicted"/>
<dbReference type="GeneID" id="46911980"/>
<keyword evidence="2" id="KW-0614">Plasmid</keyword>
<name>A0A1J0ETD9_9PSED</name>
<dbReference type="Proteomes" id="UP000182567">
    <property type="component" value="Plasmid unnamed1"/>
</dbReference>